<name>A0A4Z2FJG1_9TELE</name>
<sequence length="88" mass="10072">MLIADLAATVTFVELHEEVRKMCSVAKQQPITLKWIDDEGDPCTISSELELEEAFRIYSRSKRSGLLLHGDLPQRPDSARHALPRRRQ</sequence>
<dbReference type="SMART" id="SM00666">
    <property type="entry name" value="PB1"/>
    <property type="match status" value="1"/>
</dbReference>
<proteinExistence type="predicted"/>
<accession>A0A4Z2FJG1</accession>
<dbReference type="FunFam" id="3.10.20.90:FF:000071">
    <property type="entry name" value="Protein kinase C"/>
    <property type="match status" value="1"/>
</dbReference>
<gene>
    <name evidence="3" type="primary">Prkci</name>
    <name evidence="3" type="ORF">EYF80_048477</name>
</gene>
<keyword evidence="3" id="KW-0808">Transferase</keyword>
<dbReference type="AlphaFoldDB" id="A0A4Z2FJG1"/>
<evidence type="ECO:0000313" key="4">
    <source>
        <dbReference type="Proteomes" id="UP000314294"/>
    </source>
</evidence>
<dbReference type="Pfam" id="PF00564">
    <property type="entry name" value="PB1"/>
    <property type="match status" value="1"/>
</dbReference>
<keyword evidence="4" id="KW-1185">Reference proteome</keyword>
<keyword evidence="3" id="KW-0418">Kinase</keyword>
<dbReference type="InterPro" id="IPR000270">
    <property type="entry name" value="PB1_dom"/>
</dbReference>
<dbReference type="SUPFAM" id="SSF54277">
    <property type="entry name" value="CAD &amp; PB1 domains"/>
    <property type="match status" value="1"/>
</dbReference>
<feature type="region of interest" description="Disordered" evidence="1">
    <location>
        <begin position="67"/>
        <end position="88"/>
    </location>
</feature>
<dbReference type="Proteomes" id="UP000314294">
    <property type="component" value="Unassembled WGS sequence"/>
</dbReference>
<dbReference type="InterPro" id="IPR053793">
    <property type="entry name" value="PB1-like"/>
</dbReference>
<organism evidence="3 4">
    <name type="scientific">Liparis tanakae</name>
    <name type="common">Tanaka's snailfish</name>
    <dbReference type="NCBI Taxonomy" id="230148"/>
    <lineage>
        <taxon>Eukaryota</taxon>
        <taxon>Metazoa</taxon>
        <taxon>Chordata</taxon>
        <taxon>Craniata</taxon>
        <taxon>Vertebrata</taxon>
        <taxon>Euteleostomi</taxon>
        <taxon>Actinopterygii</taxon>
        <taxon>Neopterygii</taxon>
        <taxon>Teleostei</taxon>
        <taxon>Neoteleostei</taxon>
        <taxon>Acanthomorphata</taxon>
        <taxon>Eupercaria</taxon>
        <taxon>Perciformes</taxon>
        <taxon>Cottioidei</taxon>
        <taxon>Cottales</taxon>
        <taxon>Liparidae</taxon>
        <taxon>Liparis</taxon>
    </lineage>
</organism>
<reference evidence="3 4" key="1">
    <citation type="submission" date="2019-03" db="EMBL/GenBank/DDBJ databases">
        <title>First draft genome of Liparis tanakae, snailfish: a comprehensive survey of snailfish specific genes.</title>
        <authorList>
            <person name="Kim W."/>
            <person name="Song I."/>
            <person name="Jeong J.-H."/>
            <person name="Kim D."/>
            <person name="Kim S."/>
            <person name="Ryu S."/>
            <person name="Song J.Y."/>
            <person name="Lee S.K."/>
        </authorList>
    </citation>
    <scope>NUCLEOTIDE SEQUENCE [LARGE SCALE GENOMIC DNA]</scope>
    <source>
        <tissue evidence="3">Muscle</tissue>
    </source>
</reference>
<dbReference type="PROSITE" id="PS51745">
    <property type="entry name" value="PB1"/>
    <property type="match status" value="1"/>
</dbReference>
<evidence type="ECO:0000259" key="2">
    <source>
        <dbReference type="PROSITE" id="PS51745"/>
    </source>
</evidence>
<evidence type="ECO:0000256" key="1">
    <source>
        <dbReference type="SAM" id="MobiDB-lite"/>
    </source>
</evidence>
<dbReference type="GO" id="GO:0016301">
    <property type="term" value="F:kinase activity"/>
    <property type="evidence" value="ECO:0007669"/>
    <property type="project" value="UniProtKB-KW"/>
</dbReference>
<comment type="caution">
    <text evidence="3">The sequence shown here is derived from an EMBL/GenBank/DDBJ whole genome shotgun (WGS) entry which is preliminary data.</text>
</comment>
<dbReference type="OrthoDB" id="6244550at2759"/>
<dbReference type="EMBL" id="SRLO01001115">
    <property type="protein sequence ID" value="TNN41347.1"/>
    <property type="molecule type" value="Genomic_DNA"/>
</dbReference>
<dbReference type="Gene3D" id="3.10.20.90">
    <property type="entry name" value="Phosphatidylinositol 3-kinase Catalytic Subunit, Chain A, domain 1"/>
    <property type="match status" value="1"/>
</dbReference>
<protein>
    <submittedName>
        <fullName evidence="3">Protein kinase C iota type</fullName>
    </submittedName>
</protein>
<evidence type="ECO:0000313" key="3">
    <source>
        <dbReference type="EMBL" id="TNN41347.1"/>
    </source>
</evidence>
<feature type="domain" description="PB1" evidence="2">
    <location>
        <begin position="1"/>
        <end position="71"/>
    </location>
</feature>